<feature type="region of interest" description="Disordered" evidence="1">
    <location>
        <begin position="20"/>
        <end position="54"/>
    </location>
</feature>
<sequence length="145" mass="15805">MRSDDAVAWWKARKLQAGVGRGIRHTEARTAARTSRQEVGEREGQDGLSRAVRAADVSNEGTVRSAAWRLPEAGIVKGLASPLTRTPAAERLKLPAAWRAEPAQSQPAQQTPAHLRSRHSSNPAGRTRPPPHIPPAHKHKVFIIC</sequence>
<feature type="region of interest" description="Disordered" evidence="1">
    <location>
        <begin position="95"/>
        <end position="139"/>
    </location>
</feature>
<organism evidence="2 3">
    <name type="scientific">Pantoea septica</name>
    <dbReference type="NCBI Taxonomy" id="472695"/>
    <lineage>
        <taxon>Bacteria</taxon>
        <taxon>Pseudomonadati</taxon>
        <taxon>Pseudomonadota</taxon>
        <taxon>Gammaproteobacteria</taxon>
        <taxon>Enterobacterales</taxon>
        <taxon>Erwiniaceae</taxon>
        <taxon>Pantoea</taxon>
    </lineage>
</organism>
<evidence type="ECO:0000313" key="2">
    <source>
        <dbReference type="EMBL" id="ORN00772.1"/>
    </source>
</evidence>
<reference evidence="2 3" key="1">
    <citation type="journal article" date="2017" name="Antonie Van Leeuwenhoek">
        <title>Phylogenomic resolution of the bacterial genus Pantoea and its relationship with Erwinia and Tatumella.</title>
        <authorList>
            <person name="Palmer M."/>
            <person name="Steenkamp E.T."/>
            <person name="Coetzee M.P."/>
            <person name="Chan W.Y."/>
            <person name="van Zyl E."/>
            <person name="De Maayer P."/>
            <person name="Coutinho T.A."/>
            <person name="Blom J."/>
            <person name="Smits T.H."/>
            <person name="Duffy B."/>
            <person name="Venter S.N."/>
        </authorList>
    </citation>
    <scope>NUCLEOTIDE SEQUENCE [LARGE SCALE GENOMIC DNA]</scope>
    <source>
        <strain evidence="2 3">LMG 5345</strain>
    </source>
</reference>
<comment type="caution">
    <text evidence="2">The sequence shown here is derived from an EMBL/GenBank/DDBJ whole genome shotgun (WGS) entry which is preliminary data.</text>
</comment>
<evidence type="ECO:0000313" key="3">
    <source>
        <dbReference type="Proteomes" id="UP000193785"/>
    </source>
</evidence>
<evidence type="ECO:0000256" key="1">
    <source>
        <dbReference type="SAM" id="MobiDB-lite"/>
    </source>
</evidence>
<gene>
    <name evidence="2" type="ORF">HA46_06760</name>
</gene>
<feature type="compositionally biased region" description="Basic and acidic residues" evidence="1">
    <location>
        <begin position="24"/>
        <end position="45"/>
    </location>
</feature>
<dbReference type="Proteomes" id="UP000193785">
    <property type="component" value="Unassembled WGS sequence"/>
</dbReference>
<name>A0ABX3UTW7_9GAMM</name>
<keyword evidence="3" id="KW-1185">Reference proteome</keyword>
<dbReference type="EMBL" id="MLJJ01000009">
    <property type="protein sequence ID" value="ORN00772.1"/>
    <property type="molecule type" value="Genomic_DNA"/>
</dbReference>
<feature type="compositionally biased region" description="Low complexity" evidence="1">
    <location>
        <begin position="100"/>
        <end position="113"/>
    </location>
</feature>
<proteinExistence type="predicted"/>
<protein>
    <submittedName>
        <fullName evidence="2">Uncharacterized protein</fullName>
    </submittedName>
</protein>
<accession>A0ABX3UTW7</accession>